<name>A0ABQ9YZT2_9CRUS</name>
<dbReference type="Proteomes" id="UP001234178">
    <property type="component" value="Unassembled WGS sequence"/>
</dbReference>
<keyword evidence="2" id="KW-1185">Reference proteome</keyword>
<reference evidence="1 2" key="1">
    <citation type="journal article" date="2023" name="Nucleic Acids Res.">
        <title>The hologenome of Daphnia magna reveals possible DNA methylation and microbiome-mediated evolution of the host genome.</title>
        <authorList>
            <person name="Chaturvedi A."/>
            <person name="Li X."/>
            <person name="Dhandapani V."/>
            <person name="Marshall H."/>
            <person name="Kissane S."/>
            <person name="Cuenca-Cambronero M."/>
            <person name="Asole G."/>
            <person name="Calvet F."/>
            <person name="Ruiz-Romero M."/>
            <person name="Marangio P."/>
            <person name="Guigo R."/>
            <person name="Rago D."/>
            <person name="Mirbahai L."/>
            <person name="Eastwood N."/>
            <person name="Colbourne J.K."/>
            <person name="Zhou J."/>
            <person name="Mallon E."/>
            <person name="Orsini L."/>
        </authorList>
    </citation>
    <scope>NUCLEOTIDE SEQUENCE [LARGE SCALE GENOMIC DNA]</scope>
    <source>
        <strain evidence="1">LRV0_1</strain>
    </source>
</reference>
<organism evidence="1 2">
    <name type="scientific">Daphnia magna</name>
    <dbReference type="NCBI Taxonomy" id="35525"/>
    <lineage>
        <taxon>Eukaryota</taxon>
        <taxon>Metazoa</taxon>
        <taxon>Ecdysozoa</taxon>
        <taxon>Arthropoda</taxon>
        <taxon>Crustacea</taxon>
        <taxon>Branchiopoda</taxon>
        <taxon>Diplostraca</taxon>
        <taxon>Cladocera</taxon>
        <taxon>Anomopoda</taxon>
        <taxon>Daphniidae</taxon>
        <taxon>Daphnia</taxon>
    </lineage>
</organism>
<gene>
    <name evidence="1" type="ORF">OUZ56_011324</name>
</gene>
<accession>A0ABQ9YZT2</accession>
<dbReference type="EMBL" id="JAOYFB010000002">
    <property type="protein sequence ID" value="KAK4006169.1"/>
    <property type="molecule type" value="Genomic_DNA"/>
</dbReference>
<comment type="caution">
    <text evidence="1">The sequence shown here is derived from an EMBL/GenBank/DDBJ whole genome shotgun (WGS) entry which is preliminary data.</text>
</comment>
<evidence type="ECO:0000313" key="2">
    <source>
        <dbReference type="Proteomes" id="UP001234178"/>
    </source>
</evidence>
<evidence type="ECO:0000313" key="1">
    <source>
        <dbReference type="EMBL" id="KAK4006169.1"/>
    </source>
</evidence>
<protein>
    <submittedName>
        <fullName evidence="1">Uncharacterized protein</fullName>
    </submittedName>
</protein>
<proteinExistence type="predicted"/>
<sequence length="126" mass="14103">MRRDGVKVAASLDISLPSGSRRSREGPSHVYKKACPIFFGPYIRKEVEAAFNNRTRIKNHLLQPHCVKVTIPVPRIKIQTSVCDSSKTDDTFVFLTLQESPLQEKSRSADADVAGMARYCNAIPDR</sequence>